<dbReference type="NCBIfam" id="NF008805">
    <property type="entry name" value="PRK11824.1"/>
    <property type="match status" value="1"/>
</dbReference>
<dbReference type="FunFam" id="3.30.230.70:FF:000002">
    <property type="entry name" value="Polyribonucleotide nucleotidyltransferase"/>
    <property type="match status" value="1"/>
</dbReference>
<evidence type="ECO:0000256" key="9">
    <source>
        <dbReference type="HAMAP-Rule" id="MF_01595"/>
    </source>
</evidence>
<dbReference type="Pfam" id="PF03726">
    <property type="entry name" value="PNPase"/>
    <property type="match status" value="1"/>
</dbReference>
<feature type="binding site" evidence="9">
    <location>
        <position position="491"/>
    </location>
    <ligand>
        <name>Mg(2+)</name>
        <dbReference type="ChEBI" id="CHEBI:18420"/>
    </ligand>
</feature>
<evidence type="ECO:0000256" key="6">
    <source>
        <dbReference type="ARBA" id="ARBA00022723"/>
    </source>
</evidence>
<dbReference type="InterPro" id="IPR012162">
    <property type="entry name" value="PNPase"/>
</dbReference>
<dbReference type="FunFam" id="2.40.50.140:FF:000023">
    <property type="entry name" value="Polyribonucleotide nucleotidyltransferase"/>
    <property type="match status" value="1"/>
</dbReference>
<keyword evidence="4 9" id="KW-0808">Transferase</keyword>
<dbReference type="NCBIfam" id="TIGR03591">
    <property type="entry name" value="polynuc_phos"/>
    <property type="match status" value="1"/>
</dbReference>
<dbReference type="Gene3D" id="3.30.1370.10">
    <property type="entry name" value="K Homology domain, type 1"/>
    <property type="match status" value="1"/>
</dbReference>
<evidence type="ECO:0000256" key="4">
    <source>
        <dbReference type="ARBA" id="ARBA00022679"/>
    </source>
</evidence>
<organism evidence="11 12">
    <name type="scientific">Cricetibacter osteomyelitidis</name>
    <dbReference type="NCBI Taxonomy" id="1521931"/>
    <lineage>
        <taxon>Bacteria</taxon>
        <taxon>Pseudomonadati</taxon>
        <taxon>Pseudomonadota</taxon>
        <taxon>Gammaproteobacteria</taxon>
        <taxon>Pasteurellales</taxon>
        <taxon>Pasteurellaceae</taxon>
        <taxon>Cricetibacter</taxon>
    </lineage>
</organism>
<evidence type="ECO:0000256" key="2">
    <source>
        <dbReference type="ARBA" id="ARBA00007404"/>
    </source>
</evidence>
<dbReference type="InterPro" id="IPR001247">
    <property type="entry name" value="ExoRNase_PH_dom1"/>
</dbReference>
<dbReference type="GO" id="GO:0005829">
    <property type="term" value="C:cytosol"/>
    <property type="evidence" value="ECO:0007669"/>
    <property type="project" value="TreeGrafter"/>
</dbReference>
<evidence type="ECO:0000313" key="11">
    <source>
        <dbReference type="EMBL" id="TCP95805.1"/>
    </source>
</evidence>
<comment type="catalytic activity">
    <reaction evidence="9">
        <text>RNA(n+1) + phosphate = RNA(n) + a ribonucleoside 5'-diphosphate</text>
        <dbReference type="Rhea" id="RHEA:22096"/>
        <dbReference type="Rhea" id="RHEA-COMP:14527"/>
        <dbReference type="Rhea" id="RHEA-COMP:17342"/>
        <dbReference type="ChEBI" id="CHEBI:43474"/>
        <dbReference type="ChEBI" id="CHEBI:57930"/>
        <dbReference type="ChEBI" id="CHEBI:140395"/>
        <dbReference type="EC" id="2.7.7.8"/>
    </reaction>
</comment>
<keyword evidence="6 9" id="KW-0479">Metal-binding</keyword>
<dbReference type="PROSITE" id="PS50084">
    <property type="entry name" value="KH_TYPE_1"/>
    <property type="match status" value="1"/>
</dbReference>
<comment type="subunit">
    <text evidence="9">Component of the RNA degradosome, which is a multiprotein complex involved in RNA processing and mRNA degradation.</text>
</comment>
<dbReference type="Pfam" id="PF01138">
    <property type="entry name" value="RNase_PH"/>
    <property type="match status" value="2"/>
</dbReference>
<dbReference type="PROSITE" id="PS50126">
    <property type="entry name" value="S1"/>
    <property type="match status" value="1"/>
</dbReference>
<protein>
    <recommendedName>
        <fullName evidence="9">Polyribonucleotide nucleotidyltransferase</fullName>
        <ecNumber evidence="9">2.7.7.8</ecNumber>
    </recommendedName>
    <alternativeName>
        <fullName evidence="9">Polynucleotide phosphorylase</fullName>
        <shortName evidence="9">PNPase</shortName>
    </alternativeName>
</protein>
<dbReference type="PIRSF" id="PIRSF005499">
    <property type="entry name" value="PNPase"/>
    <property type="match status" value="1"/>
</dbReference>
<dbReference type="CDD" id="cd02393">
    <property type="entry name" value="KH-I_PNPase"/>
    <property type="match status" value="1"/>
</dbReference>
<dbReference type="InterPro" id="IPR015847">
    <property type="entry name" value="ExoRNase_PH_dom2"/>
</dbReference>
<feature type="domain" description="S1 motif" evidence="10">
    <location>
        <begin position="621"/>
        <end position="689"/>
    </location>
</feature>
<evidence type="ECO:0000256" key="3">
    <source>
        <dbReference type="ARBA" id="ARBA00022490"/>
    </source>
</evidence>
<dbReference type="InterPro" id="IPR036345">
    <property type="entry name" value="ExoRNase_PH_dom2_sf"/>
</dbReference>
<comment type="cofactor">
    <cofactor evidence="9">
        <name>Mg(2+)</name>
        <dbReference type="ChEBI" id="CHEBI:18420"/>
    </cofactor>
</comment>
<dbReference type="InterPro" id="IPR036612">
    <property type="entry name" value="KH_dom_type_1_sf"/>
</dbReference>
<dbReference type="InterPro" id="IPR004087">
    <property type="entry name" value="KH_dom"/>
</dbReference>
<dbReference type="GO" id="GO:0000287">
    <property type="term" value="F:magnesium ion binding"/>
    <property type="evidence" value="ECO:0007669"/>
    <property type="project" value="UniProtKB-UniRule"/>
</dbReference>
<dbReference type="GO" id="GO:0004654">
    <property type="term" value="F:polyribonucleotide nucleotidyltransferase activity"/>
    <property type="evidence" value="ECO:0007669"/>
    <property type="project" value="UniProtKB-UniRule"/>
</dbReference>
<comment type="subcellular location">
    <subcellularLocation>
        <location evidence="1 9">Cytoplasm</location>
    </subcellularLocation>
</comment>
<evidence type="ECO:0000256" key="8">
    <source>
        <dbReference type="ARBA" id="ARBA00022884"/>
    </source>
</evidence>
<dbReference type="RefSeq" id="WP_131975971.1">
    <property type="nucleotide sequence ID" value="NZ_SLYB01000007.1"/>
</dbReference>
<dbReference type="Pfam" id="PF00575">
    <property type="entry name" value="S1"/>
    <property type="match status" value="1"/>
</dbReference>
<dbReference type="FunFam" id="3.30.1370.10:FF:000001">
    <property type="entry name" value="Polyribonucleotide nucleotidyltransferase"/>
    <property type="match status" value="1"/>
</dbReference>
<dbReference type="PANTHER" id="PTHR11252:SF0">
    <property type="entry name" value="POLYRIBONUCLEOTIDE NUCLEOTIDYLTRANSFERASE 1, MITOCHONDRIAL"/>
    <property type="match status" value="1"/>
</dbReference>
<dbReference type="InterPro" id="IPR003029">
    <property type="entry name" value="S1_domain"/>
</dbReference>
<keyword evidence="5 9" id="KW-0548">Nucleotidyltransferase</keyword>
<dbReference type="PANTHER" id="PTHR11252">
    <property type="entry name" value="POLYRIBONUCLEOTIDE NUCLEOTIDYLTRANSFERASE"/>
    <property type="match status" value="1"/>
</dbReference>
<dbReference type="SMART" id="SM00322">
    <property type="entry name" value="KH"/>
    <property type="match status" value="1"/>
</dbReference>
<dbReference type="Pfam" id="PF03725">
    <property type="entry name" value="RNase_PH_C"/>
    <property type="match status" value="1"/>
</dbReference>
<dbReference type="HAMAP" id="MF_01595">
    <property type="entry name" value="PNPase"/>
    <property type="match status" value="1"/>
</dbReference>
<dbReference type="SUPFAM" id="SSF54211">
    <property type="entry name" value="Ribosomal protein S5 domain 2-like"/>
    <property type="match status" value="2"/>
</dbReference>
<dbReference type="GO" id="GO:0003723">
    <property type="term" value="F:RNA binding"/>
    <property type="evidence" value="ECO:0007669"/>
    <property type="project" value="UniProtKB-UniRule"/>
</dbReference>
<sequence length="709" mass="76621">MTPIVKQFKYGQHTVTLETGAIARQATAAVMASMDDTTVFVTVVAKKDVKEGQDFFPLTVNYQERTYAAGKIPGGFFKREGRPSEGETLIARLIDRPIRPLFPEGFYNEIQIVATVVSVNPQISPDLVAMIGASAALSLSGVPFNGPIGAARVGFINDQFVLNPTMAEQKISRLDLVVAGTDKAVLMVESEADILTEEQMLAAVVFGHQQQQVVVEAIKEFAAEAGKPRWDWVAPEPNTALINKVKTIAEARLGDAYRITEKQVRYEQIDAIKADVIAQITAEDEEISEGKIIDIFTALESQIVRGRIIAGEPRIDGRTVDTVRALDICTGVLPRTHGSAIFTRGETQALAVATLGTERDAQIIDELTGERSDHFLFHYNFPPYSVGETGMIGSPKRREIGHGRLAKRGVAAVMPTLAEFPYTVRVVSEITESNGSSSMASVCGASLALMDAGVPVKAAVAGIAMGLVKEEDKFVVLSDILGDEDHLGDMDFKVAGTRTGVTALQMDIKIEGITAEIMQIALNQAKSARMHILGVMEQAISGPRAEISDFAPRIYTVKIDPKKIKDVIGKGGAVIRALTEETGTSIDIDDDGTVKIAATDGNSAKAVMARIEEIVAEVEAGAVYKGKVTRIADFGAFVVIVGNKEGLVHISQIAEERVEKVSDYLQVGQEVMVKVVEIDRQGRIRLTMKELAPKQETTEETAEIEDLAE</sequence>
<accession>A0A4R2T1K7</accession>
<dbReference type="SUPFAM" id="SSF55666">
    <property type="entry name" value="Ribonuclease PH domain 2-like"/>
    <property type="match status" value="2"/>
</dbReference>
<keyword evidence="12" id="KW-1185">Reference proteome</keyword>
<dbReference type="GO" id="GO:0000175">
    <property type="term" value="F:3'-5'-RNA exonuclease activity"/>
    <property type="evidence" value="ECO:0007669"/>
    <property type="project" value="TreeGrafter"/>
</dbReference>
<comment type="function">
    <text evidence="9">Involved in mRNA degradation. Catalyzes the phosphorolysis of single-stranded polyribonucleotides processively in the 3'- to 5'-direction.</text>
</comment>
<dbReference type="InterPro" id="IPR027408">
    <property type="entry name" value="PNPase/RNase_PH_dom_sf"/>
</dbReference>
<dbReference type="Proteomes" id="UP000295763">
    <property type="component" value="Unassembled WGS sequence"/>
</dbReference>
<proteinExistence type="inferred from homology"/>
<dbReference type="Pfam" id="PF00013">
    <property type="entry name" value="KH_1"/>
    <property type="match status" value="1"/>
</dbReference>
<dbReference type="SMART" id="SM00316">
    <property type="entry name" value="S1"/>
    <property type="match status" value="1"/>
</dbReference>
<dbReference type="FunFam" id="3.30.230.70:FF:000001">
    <property type="entry name" value="Polyribonucleotide nucleotidyltransferase"/>
    <property type="match status" value="1"/>
</dbReference>
<dbReference type="EC" id="2.7.7.8" evidence="9"/>
<evidence type="ECO:0000313" key="12">
    <source>
        <dbReference type="Proteomes" id="UP000295763"/>
    </source>
</evidence>
<evidence type="ECO:0000256" key="5">
    <source>
        <dbReference type="ARBA" id="ARBA00022695"/>
    </source>
</evidence>
<dbReference type="GO" id="GO:0006396">
    <property type="term" value="P:RNA processing"/>
    <property type="evidence" value="ECO:0007669"/>
    <property type="project" value="InterPro"/>
</dbReference>
<dbReference type="CDD" id="cd11364">
    <property type="entry name" value="RNase_PH_PNPase_2"/>
    <property type="match status" value="1"/>
</dbReference>
<keyword evidence="8 9" id="KW-0694">RNA-binding</keyword>
<comment type="caution">
    <text evidence="11">The sequence shown here is derived from an EMBL/GenBank/DDBJ whole genome shotgun (WGS) entry which is preliminary data.</text>
</comment>
<evidence type="ECO:0000256" key="1">
    <source>
        <dbReference type="ARBA" id="ARBA00004496"/>
    </source>
</evidence>
<dbReference type="Gene3D" id="3.30.230.70">
    <property type="entry name" value="GHMP Kinase, N-terminal domain"/>
    <property type="match status" value="2"/>
</dbReference>
<feature type="binding site" evidence="9">
    <location>
        <position position="485"/>
    </location>
    <ligand>
        <name>Mg(2+)</name>
        <dbReference type="ChEBI" id="CHEBI:18420"/>
    </ligand>
</feature>
<evidence type="ECO:0000256" key="7">
    <source>
        <dbReference type="ARBA" id="ARBA00022842"/>
    </source>
</evidence>
<comment type="similarity">
    <text evidence="2 9">Belongs to the polyribonucleotide nucleotidyltransferase family.</text>
</comment>
<dbReference type="SUPFAM" id="SSF54791">
    <property type="entry name" value="Eukaryotic type KH-domain (KH-domain type I)"/>
    <property type="match status" value="1"/>
</dbReference>
<dbReference type="EMBL" id="SLYB01000007">
    <property type="protein sequence ID" value="TCP95805.1"/>
    <property type="molecule type" value="Genomic_DNA"/>
</dbReference>
<dbReference type="InterPro" id="IPR012340">
    <property type="entry name" value="NA-bd_OB-fold"/>
</dbReference>
<name>A0A4R2T1K7_9PAST</name>
<dbReference type="SUPFAM" id="SSF50249">
    <property type="entry name" value="Nucleic acid-binding proteins"/>
    <property type="match status" value="1"/>
</dbReference>
<dbReference type="OrthoDB" id="9804305at2"/>
<dbReference type="CDD" id="cd04472">
    <property type="entry name" value="S1_PNPase"/>
    <property type="match status" value="1"/>
</dbReference>
<dbReference type="GO" id="GO:0006402">
    <property type="term" value="P:mRNA catabolic process"/>
    <property type="evidence" value="ECO:0007669"/>
    <property type="project" value="UniProtKB-UniRule"/>
</dbReference>
<dbReference type="Gene3D" id="2.40.50.140">
    <property type="entry name" value="Nucleic acid-binding proteins"/>
    <property type="match status" value="1"/>
</dbReference>
<keyword evidence="3 9" id="KW-0963">Cytoplasm</keyword>
<dbReference type="InterPro" id="IPR004088">
    <property type="entry name" value="KH_dom_type_1"/>
</dbReference>
<dbReference type="InterPro" id="IPR015848">
    <property type="entry name" value="PNPase_PH_RNA-bd_bac/org-type"/>
</dbReference>
<dbReference type="CDD" id="cd11363">
    <property type="entry name" value="RNase_PH_PNPase_1"/>
    <property type="match status" value="1"/>
</dbReference>
<dbReference type="AlphaFoldDB" id="A0A4R2T1K7"/>
<reference evidence="11 12" key="1">
    <citation type="submission" date="2019-03" db="EMBL/GenBank/DDBJ databases">
        <title>Genomic Encyclopedia of Type Strains, Phase IV (KMG-IV): sequencing the most valuable type-strain genomes for metagenomic binning, comparative biology and taxonomic classification.</title>
        <authorList>
            <person name="Goeker M."/>
        </authorList>
    </citation>
    <scope>NUCLEOTIDE SEQUENCE [LARGE SCALE GENOMIC DNA]</scope>
    <source>
        <strain evidence="11 12">DSM 28404</strain>
    </source>
</reference>
<evidence type="ECO:0000259" key="10">
    <source>
        <dbReference type="PROSITE" id="PS50126"/>
    </source>
</evidence>
<dbReference type="InterPro" id="IPR020568">
    <property type="entry name" value="Ribosomal_Su5_D2-typ_SF"/>
</dbReference>
<gene>
    <name evidence="9" type="primary">pnp</name>
    <name evidence="11" type="ORF">EDC44_10790</name>
</gene>
<keyword evidence="7 9" id="KW-0460">Magnesium</keyword>